<gene>
    <name evidence="6" type="ORF">OPR82_15575</name>
</gene>
<evidence type="ECO:0000313" key="6">
    <source>
        <dbReference type="EMBL" id="MCX2698167.1"/>
    </source>
</evidence>
<evidence type="ECO:0000256" key="2">
    <source>
        <dbReference type="ARBA" id="ARBA00022630"/>
    </source>
</evidence>
<evidence type="ECO:0000256" key="3">
    <source>
        <dbReference type="ARBA" id="ARBA00022827"/>
    </source>
</evidence>
<dbReference type="RefSeq" id="WP_265985846.1">
    <property type="nucleotide sequence ID" value="NZ_JAPHAV010000008.1"/>
</dbReference>
<comment type="caution">
    <text evidence="6">The sequence shown here is derived from an EMBL/GenBank/DDBJ whole genome shotgun (WGS) entry which is preliminary data.</text>
</comment>
<protein>
    <submittedName>
        <fullName evidence="6">FAD-binding protein</fullName>
    </submittedName>
</protein>
<accession>A0ABT3QRC7</accession>
<keyword evidence="2" id="KW-0285">Flavoprotein</keyword>
<evidence type="ECO:0000313" key="7">
    <source>
        <dbReference type="Proteomes" id="UP001301216"/>
    </source>
</evidence>
<name>A0ABT3QRC7_9HYPH</name>
<dbReference type="PANTHER" id="PTHR43400">
    <property type="entry name" value="FUMARATE REDUCTASE"/>
    <property type="match status" value="1"/>
</dbReference>
<keyword evidence="3" id="KW-0274">FAD</keyword>
<reference evidence="6 7" key="1">
    <citation type="submission" date="2022-11" db="EMBL/GenBank/DDBJ databases">
        <title>Brucella sp. YY2X, whole genome shotgun sequencing project.</title>
        <authorList>
            <person name="Yang Y."/>
        </authorList>
    </citation>
    <scope>NUCLEOTIDE SEQUENCE [LARGE SCALE GENOMIC DNA]</scope>
    <source>
        <strain evidence="6 7">YY2X</strain>
    </source>
</reference>
<feature type="domain" description="FAD-dependent oxidoreductase 2 FAD-binding" evidence="5">
    <location>
        <begin position="18"/>
        <end position="550"/>
    </location>
</feature>
<evidence type="ECO:0000256" key="4">
    <source>
        <dbReference type="ARBA" id="ARBA00023002"/>
    </source>
</evidence>
<dbReference type="EMBL" id="JAPHAV010000008">
    <property type="protein sequence ID" value="MCX2698167.1"/>
    <property type="molecule type" value="Genomic_DNA"/>
</dbReference>
<evidence type="ECO:0000259" key="5">
    <source>
        <dbReference type="Pfam" id="PF00890"/>
    </source>
</evidence>
<dbReference type="InterPro" id="IPR027477">
    <property type="entry name" value="Succ_DH/fumarate_Rdtase_cat_sf"/>
</dbReference>
<dbReference type="SUPFAM" id="SSF56425">
    <property type="entry name" value="Succinate dehydrogenase/fumarate reductase flavoprotein, catalytic domain"/>
    <property type="match status" value="1"/>
</dbReference>
<dbReference type="PANTHER" id="PTHR43400:SF10">
    <property type="entry name" value="3-OXOSTEROID 1-DEHYDROGENASE"/>
    <property type="match status" value="1"/>
</dbReference>
<organism evidence="6 7">
    <name type="scientific">Ochrobactrum chromiisoli</name>
    <dbReference type="NCBI Taxonomy" id="2993941"/>
    <lineage>
        <taxon>Bacteria</taxon>
        <taxon>Pseudomonadati</taxon>
        <taxon>Pseudomonadota</taxon>
        <taxon>Alphaproteobacteria</taxon>
        <taxon>Hyphomicrobiales</taxon>
        <taxon>Brucellaceae</taxon>
        <taxon>Brucella/Ochrobactrum group</taxon>
        <taxon>Ochrobactrum</taxon>
    </lineage>
</organism>
<dbReference type="Pfam" id="PF00890">
    <property type="entry name" value="FAD_binding_2"/>
    <property type="match status" value="1"/>
</dbReference>
<evidence type="ECO:0000256" key="1">
    <source>
        <dbReference type="ARBA" id="ARBA00001974"/>
    </source>
</evidence>
<dbReference type="Proteomes" id="UP001301216">
    <property type="component" value="Unassembled WGS sequence"/>
</dbReference>
<sequence>MPSERGSEDRSQAFEEVDLLVCGAGAGGMTAALVAALEGLHVVLAEKTDAVGGTTATSGGTTWVPGTHLSVQAGVPDRVEDARAFLEAIVANRGGNALREAFLTSGPDAIAELDSRTDVKFVAAIAHPDYLDGPGAAYGGRALAPVAFDGRRLDKADFDRVRPPRREFLGLGGMMVGRNELGALLAPFGSVANFRSATGIVGRYLLDRLRYRRGTRLLMGNALVARLLFSLRKAGVPVLFDTGLRDLIVEEGRVVGAVLNGPGGLRHIRARKGVVLATGGLCWNRKLRERLFPEGARDYALGPATNTGDGADAAMAIGARFEDGGDSAALWMPCSSYRRADGTLAVWPHIILDRAKPGLLAVDAHGKRFVNEANSYHDFAMGQIVNGAIPAHLVCDAAFMRRYGMGMVLPGASNLKSMVAAGYVIQARTLADLAASIGCDPAGLAETVASYNRAAATGVDEAFGRGSSVVNRFNGDAQAGPNPCLGPIGQGPFYAMAVRPADLASSAGLSGDVYGRVLDEAGTAIPGLYACGNDLASIFRGTYPGPGTTLGPAIVFGWRVAKHAAGKLTDTATDVADTMTHERNDHATI</sequence>
<dbReference type="InterPro" id="IPR050315">
    <property type="entry name" value="FAD-oxidoreductase_2"/>
</dbReference>
<keyword evidence="7" id="KW-1185">Reference proteome</keyword>
<dbReference type="SUPFAM" id="SSF51905">
    <property type="entry name" value="FAD/NAD(P)-binding domain"/>
    <property type="match status" value="1"/>
</dbReference>
<dbReference type="InterPro" id="IPR003953">
    <property type="entry name" value="FAD-dep_OxRdtase_2_FAD-bd"/>
</dbReference>
<dbReference type="InterPro" id="IPR036188">
    <property type="entry name" value="FAD/NAD-bd_sf"/>
</dbReference>
<comment type="cofactor">
    <cofactor evidence="1">
        <name>FAD</name>
        <dbReference type="ChEBI" id="CHEBI:57692"/>
    </cofactor>
</comment>
<dbReference type="Gene3D" id="3.50.50.60">
    <property type="entry name" value="FAD/NAD(P)-binding domain"/>
    <property type="match status" value="2"/>
</dbReference>
<proteinExistence type="predicted"/>
<keyword evidence="4" id="KW-0560">Oxidoreductase</keyword>